<feature type="domain" description="EGF-like" evidence="16">
    <location>
        <begin position="362"/>
        <end position="398"/>
    </location>
</feature>
<dbReference type="GO" id="GO:0006955">
    <property type="term" value="P:immune response"/>
    <property type="evidence" value="ECO:0007669"/>
    <property type="project" value="InterPro"/>
</dbReference>
<feature type="domain" description="EGF-like" evidence="16">
    <location>
        <begin position="480"/>
        <end position="516"/>
    </location>
</feature>
<evidence type="ECO:0000256" key="15">
    <source>
        <dbReference type="SAM" id="Phobius"/>
    </source>
</evidence>
<reference evidence="20" key="2">
    <citation type="submission" date="2025-08" db="UniProtKB">
        <authorList>
            <consortium name="RefSeq"/>
        </authorList>
    </citation>
    <scope>IDENTIFICATION</scope>
    <source>
        <strain evidence="20">S238N-H82</strain>
        <tissue evidence="20">Testes</tissue>
    </source>
</reference>
<dbReference type="SUPFAM" id="SSF56487">
    <property type="entry name" value="SRCR-like"/>
    <property type="match status" value="1"/>
</dbReference>
<keyword evidence="19" id="KW-1185">Reference proteome</keyword>
<evidence type="ECO:0000259" key="18">
    <source>
        <dbReference type="PROSITE" id="PS50287"/>
    </source>
</evidence>
<dbReference type="GO" id="GO:0007399">
    <property type="term" value="P:nervous system development"/>
    <property type="evidence" value="ECO:0007669"/>
    <property type="project" value="UniProtKB-ARBA"/>
</dbReference>
<dbReference type="SUPFAM" id="SSF49842">
    <property type="entry name" value="TNF-like"/>
    <property type="match status" value="1"/>
</dbReference>
<dbReference type="InterPro" id="IPR006052">
    <property type="entry name" value="TNF_dom"/>
</dbReference>
<dbReference type="PRINTS" id="PR00010">
    <property type="entry name" value="EGFBLOOD"/>
</dbReference>
<dbReference type="Proteomes" id="UP000001554">
    <property type="component" value="Chromosome 18"/>
</dbReference>
<feature type="compositionally biased region" description="Basic and acidic residues" evidence="14">
    <location>
        <begin position="11"/>
        <end position="30"/>
    </location>
</feature>
<keyword evidence="8 15" id="KW-1133">Transmembrane helix</keyword>
<organism evidence="19 20">
    <name type="scientific">Branchiostoma floridae</name>
    <name type="common">Florida lancelet</name>
    <name type="synonym">Amphioxus</name>
    <dbReference type="NCBI Taxonomy" id="7739"/>
    <lineage>
        <taxon>Eukaryota</taxon>
        <taxon>Metazoa</taxon>
        <taxon>Chordata</taxon>
        <taxon>Cephalochordata</taxon>
        <taxon>Leptocardii</taxon>
        <taxon>Amphioxiformes</taxon>
        <taxon>Branchiostomatidae</taxon>
        <taxon>Branchiostoma</taxon>
    </lineage>
</organism>
<dbReference type="FunFam" id="2.10.25.10:FF:000321">
    <property type="entry name" value="Protein delta homolog 1"/>
    <property type="match status" value="1"/>
</dbReference>
<dbReference type="PROSITE" id="PS00010">
    <property type="entry name" value="ASX_HYDROXYL"/>
    <property type="match status" value="5"/>
</dbReference>
<feature type="domain" description="EGF-like" evidence="16">
    <location>
        <begin position="248"/>
        <end position="284"/>
    </location>
</feature>
<dbReference type="Gene3D" id="2.10.25.10">
    <property type="entry name" value="Laminin"/>
    <property type="match status" value="7"/>
</dbReference>
<evidence type="ECO:0000256" key="14">
    <source>
        <dbReference type="SAM" id="MobiDB-lite"/>
    </source>
</evidence>
<dbReference type="InterPro" id="IPR001881">
    <property type="entry name" value="EGF-like_Ca-bd_dom"/>
</dbReference>
<dbReference type="Pfam" id="PF00008">
    <property type="entry name" value="EGF"/>
    <property type="match status" value="1"/>
</dbReference>
<feature type="disulfide bond" evidence="12">
    <location>
        <begin position="388"/>
        <end position="397"/>
    </location>
</feature>
<evidence type="ECO:0000256" key="12">
    <source>
        <dbReference type="PROSITE-ProRule" id="PRU00076"/>
    </source>
</evidence>
<dbReference type="FunFam" id="2.10.25.10:FF:000006">
    <property type="entry name" value="Versican core protein-like isoform 1"/>
    <property type="match status" value="2"/>
</dbReference>
<reference evidence="19" key="1">
    <citation type="journal article" date="2020" name="Nat. Ecol. Evol.">
        <title>Deeply conserved synteny resolves early events in vertebrate evolution.</title>
        <authorList>
            <person name="Simakov O."/>
            <person name="Marletaz F."/>
            <person name="Yue J.X."/>
            <person name="O'Connell B."/>
            <person name="Jenkins J."/>
            <person name="Brandt A."/>
            <person name="Calef R."/>
            <person name="Tung C.H."/>
            <person name="Huang T.K."/>
            <person name="Schmutz J."/>
            <person name="Satoh N."/>
            <person name="Yu J.K."/>
            <person name="Putnam N.H."/>
            <person name="Green R.E."/>
            <person name="Rokhsar D.S."/>
        </authorList>
    </citation>
    <scope>NUCLEOTIDE SEQUENCE [LARGE SCALE GENOMIC DNA]</scope>
    <source>
        <strain evidence="19">S238N-H82</strain>
    </source>
</reference>
<evidence type="ECO:0000256" key="3">
    <source>
        <dbReference type="ARBA" id="ARBA00022536"/>
    </source>
</evidence>
<evidence type="ECO:0000256" key="4">
    <source>
        <dbReference type="ARBA" id="ARBA00022692"/>
    </source>
</evidence>
<dbReference type="Pfam" id="PF00229">
    <property type="entry name" value="TNF"/>
    <property type="match status" value="1"/>
</dbReference>
<dbReference type="OrthoDB" id="442731at2759"/>
<keyword evidence="11" id="KW-0325">Glycoprotein</keyword>
<feature type="disulfide bond" evidence="12">
    <location>
        <begin position="506"/>
        <end position="515"/>
    </location>
</feature>
<dbReference type="RefSeq" id="XP_035660542.1">
    <property type="nucleotide sequence ID" value="XM_035804649.1"/>
</dbReference>
<keyword evidence="9 15" id="KW-0472">Membrane</keyword>
<dbReference type="GO" id="GO:0005164">
    <property type="term" value="F:tumor necrosis factor receptor binding"/>
    <property type="evidence" value="ECO:0007669"/>
    <property type="project" value="InterPro"/>
</dbReference>
<keyword evidence="3 12" id="KW-0245">EGF-like domain</keyword>
<dbReference type="Pfam" id="PF25024">
    <property type="entry name" value="EGF_TEN"/>
    <property type="match status" value="1"/>
</dbReference>
<dbReference type="InterPro" id="IPR000152">
    <property type="entry name" value="EGF-type_Asp/Asn_hydroxyl_site"/>
</dbReference>
<feature type="transmembrane region" description="Helical" evidence="15">
    <location>
        <begin position="35"/>
        <end position="55"/>
    </location>
</feature>
<keyword evidence="10 13" id="KW-1015">Disulfide bond</keyword>
<keyword evidence="6" id="KW-0677">Repeat</keyword>
<feature type="compositionally biased region" description="Polar residues" evidence="14">
    <location>
        <begin position="1"/>
        <end position="10"/>
    </location>
</feature>
<dbReference type="InterPro" id="IPR018097">
    <property type="entry name" value="EGF_Ca-bd_CS"/>
</dbReference>
<dbReference type="FunFam" id="2.10.25.10:FF:000004">
    <property type="entry name" value="Neurogenic locus notch 1"/>
    <property type="match status" value="1"/>
</dbReference>
<feature type="domain" description="EGF-like" evidence="16">
    <location>
        <begin position="406"/>
        <end position="442"/>
    </location>
</feature>
<evidence type="ECO:0000256" key="8">
    <source>
        <dbReference type="ARBA" id="ARBA00022989"/>
    </source>
</evidence>
<dbReference type="PROSITE" id="PS01187">
    <property type="entry name" value="EGF_CA"/>
    <property type="match status" value="1"/>
</dbReference>
<evidence type="ECO:0000256" key="10">
    <source>
        <dbReference type="ARBA" id="ARBA00023157"/>
    </source>
</evidence>
<comment type="similarity">
    <text evidence="2">Belongs to the tumor necrosis factor family.</text>
</comment>
<dbReference type="GO" id="GO:0120025">
    <property type="term" value="C:plasma membrane bounded cell projection"/>
    <property type="evidence" value="ECO:0007669"/>
    <property type="project" value="UniProtKB-ARBA"/>
</dbReference>
<dbReference type="FunFam" id="2.10.25.10:FF:000066">
    <property type="entry name" value="FAT atypical cadherin 4"/>
    <property type="match status" value="1"/>
</dbReference>
<feature type="disulfide bond" evidence="12">
    <location>
        <begin position="350"/>
        <end position="359"/>
    </location>
</feature>
<evidence type="ECO:0000256" key="13">
    <source>
        <dbReference type="PROSITE-ProRule" id="PRU00196"/>
    </source>
</evidence>
<dbReference type="PROSITE" id="PS50287">
    <property type="entry name" value="SRCR_2"/>
    <property type="match status" value="1"/>
</dbReference>
<dbReference type="SUPFAM" id="SSF57196">
    <property type="entry name" value="EGF/Laminin"/>
    <property type="match status" value="4"/>
</dbReference>
<dbReference type="SUPFAM" id="SSF57184">
    <property type="entry name" value="Growth factor receptor domain"/>
    <property type="match status" value="1"/>
</dbReference>
<comment type="subcellular location">
    <subcellularLocation>
        <location evidence="1">Membrane</location>
        <topology evidence="1">Single-pass membrane protein</topology>
    </subcellularLocation>
</comment>
<dbReference type="PROSITE" id="PS50049">
    <property type="entry name" value="THD_2"/>
    <property type="match status" value="1"/>
</dbReference>
<keyword evidence="7" id="KW-0106">Calcium</keyword>
<dbReference type="SMART" id="SM00181">
    <property type="entry name" value="EGF"/>
    <property type="match status" value="7"/>
</dbReference>
<dbReference type="GeneID" id="118405253"/>
<proteinExistence type="inferred from homology"/>
<evidence type="ECO:0000256" key="2">
    <source>
        <dbReference type="ARBA" id="ARBA00008670"/>
    </source>
</evidence>
<sequence length="690" mass="77047">MDQENVNSVKQDARFYESTESTESRTNDRKQNTSSVLLLLFVLFSVMNAAGYMHLAMRLAHVEGQLANSGHSKSETDGQQHVIEQFDQNWEQPANKEQSTGALKSSTSLHLHLGRMKRSEHGSSEETWEVRLYHPKSGNGKRHKRHHDMAKGVVEVKIGGKWGRICDRNWGLAEANVVCRHLGHDGATRSYKRAAANYGQYFSPHFSLSDVECTGTEQSLQECRHVFETTLCEGKSRSKLTAGVKCAVTDECASSPCKNSGTCRDGQDRYTCDCPPGWEGRNCEREINKCASSPCKNNATCHGGQYEFSCHCAAGWEGKTCEISTDECVSSPCQNFGLCEDRHHGYTCVCEPGWEGLHCEIEVNECLPNPCQNSGECHDLQGGYRCDCQPGWEGPHCEISKAPYDYSDECEMNPCQNNATCVDGVNNYSCLCNPGWEGHDCDIHKCDSDPCRNNGTCQVTLGGYVCACAPGWLGHHCENLENLCDSSPCQNNGTCHNGGDHYICQCQRGWVGVHCETVQVENEHSAQVSSNESSSHGNLGIDSRSSSAWVHIAAKPASNYHTVTITPSNRVLAGHWDWERIHTNKFHFDQGKLEILEEGDYYIYSQVHFIENEKVALTTSYTVKVLTRRGQDDFLTCVHEMYGFPPYKTCFTAGMRKLHKKDVVYLYVPCDQCVISLDHDTTFFGVMKIN</sequence>
<protein>
    <submittedName>
        <fullName evidence="20">Neurogenic locus notch homolog protein 1-like isoform X1</fullName>
    </submittedName>
</protein>
<evidence type="ECO:0000313" key="20">
    <source>
        <dbReference type="RefSeq" id="XP_035660542.1"/>
    </source>
</evidence>
<dbReference type="FunFam" id="2.10.25.10:FF:000143">
    <property type="entry name" value="Protein crumbs 1"/>
    <property type="match status" value="1"/>
</dbReference>
<dbReference type="PANTHER" id="PTHR12916:SF4">
    <property type="entry name" value="UNINFLATABLE, ISOFORM C"/>
    <property type="match status" value="1"/>
</dbReference>
<dbReference type="GO" id="GO:0016020">
    <property type="term" value="C:membrane"/>
    <property type="evidence" value="ECO:0007669"/>
    <property type="project" value="UniProtKB-SubCell"/>
</dbReference>
<dbReference type="PROSITE" id="PS01186">
    <property type="entry name" value="EGF_2"/>
    <property type="match status" value="7"/>
</dbReference>
<feature type="disulfide bond" evidence="13">
    <location>
        <begin position="213"/>
        <end position="223"/>
    </location>
</feature>
<dbReference type="FunFam" id="3.10.250.10:FF:000016">
    <property type="entry name" value="Scavenger receptor cysteine-rich protein type 12"/>
    <property type="match status" value="1"/>
</dbReference>
<dbReference type="InterPro" id="IPR036772">
    <property type="entry name" value="SRCR-like_dom_sf"/>
</dbReference>
<evidence type="ECO:0000256" key="11">
    <source>
        <dbReference type="ARBA" id="ARBA00023180"/>
    </source>
</evidence>
<comment type="caution">
    <text evidence="13">Lacks conserved residue(s) required for the propagation of feature annotation.</text>
</comment>
<gene>
    <name evidence="20" type="primary">LOC118405253</name>
</gene>
<dbReference type="PROSITE" id="PS50026">
    <property type="entry name" value="EGF_3"/>
    <property type="match status" value="7"/>
</dbReference>
<dbReference type="Pfam" id="PF00530">
    <property type="entry name" value="SRCR"/>
    <property type="match status" value="1"/>
</dbReference>
<dbReference type="GO" id="GO:0071944">
    <property type="term" value="C:cell periphery"/>
    <property type="evidence" value="ECO:0007669"/>
    <property type="project" value="UniProtKB-ARBA"/>
</dbReference>
<feature type="domain" description="EGF-like" evidence="16">
    <location>
        <begin position="324"/>
        <end position="360"/>
    </location>
</feature>
<evidence type="ECO:0000256" key="1">
    <source>
        <dbReference type="ARBA" id="ARBA00004167"/>
    </source>
</evidence>
<dbReference type="FunFam" id="2.10.25.10:FF:000247">
    <property type="entry name" value="Delta/notch like EGF repeat containing"/>
    <property type="match status" value="1"/>
</dbReference>
<evidence type="ECO:0000256" key="9">
    <source>
        <dbReference type="ARBA" id="ARBA00023136"/>
    </source>
</evidence>
<evidence type="ECO:0000259" key="16">
    <source>
        <dbReference type="PROSITE" id="PS50026"/>
    </source>
</evidence>
<evidence type="ECO:0000256" key="5">
    <source>
        <dbReference type="ARBA" id="ARBA00022729"/>
    </source>
</evidence>
<feature type="domain" description="EGF-like" evidence="16">
    <location>
        <begin position="286"/>
        <end position="322"/>
    </location>
</feature>
<dbReference type="SMART" id="SM00179">
    <property type="entry name" value="EGF_CA"/>
    <property type="match status" value="7"/>
</dbReference>
<dbReference type="CDD" id="cd00054">
    <property type="entry name" value="EGF_CA"/>
    <property type="match status" value="7"/>
</dbReference>
<dbReference type="InterPro" id="IPR008983">
    <property type="entry name" value="Tumour_necrosis_fac-like_dom"/>
</dbReference>
<dbReference type="InterPro" id="IPR009030">
    <property type="entry name" value="Growth_fac_rcpt_cys_sf"/>
</dbReference>
<evidence type="ECO:0000259" key="17">
    <source>
        <dbReference type="PROSITE" id="PS50049"/>
    </source>
</evidence>
<dbReference type="InterPro" id="IPR000742">
    <property type="entry name" value="EGF"/>
</dbReference>
<dbReference type="GO" id="GO:0005509">
    <property type="term" value="F:calcium ion binding"/>
    <property type="evidence" value="ECO:0007669"/>
    <property type="project" value="InterPro"/>
</dbReference>
<feature type="disulfide bond" evidence="12">
    <location>
        <begin position="468"/>
        <end position="477"/>
    </location>
</feature>
<feature type="disulfide bond" evidence="12">
    <location>
        <begin position="432"/>
        <end position="441"/>
    </location>
</feature>
<feature type="domain" description="SRCR" evidence="18">
    <location>
        <begin position="130"/>
        <end position="247"/>
    </location>
</feature>
<evidence type="ECO:0000256" key="7">
    <source>
        <dbReference type="ARBA" id="ARBA00022837"/>
    </source>
</evidence>
<dbReference type="SMART" id="SM00202">
    <property type="entry name" value="SR"/>
    <property type="match status" value="1"/>
</dbReference>
<accession>A0A9J7HNK3</accession>
<dbReference type="PANTHER" id="PTHR12916">
    <property type="entry name" value="CYTOCHROME C OXIDASE POLYPEPTIDE VIC-2"/>
    <property type="match status" value="1"/>
</dbReference>
<feature type="domain" description="THD" evidence="17">
    <location>
        <begin position="548"/>
        <end position="689"/>
    </location>
</feature>
<dbReference type="InterPro" id="IPR001190">
    <property type="entry name" value="SRCR"/>
</dbReference>
<evidence type="ECO:0000256" key="6">
    <source>
        <dbReference type="ARBA" id="ARBA00022737"/>
    </source>
</evidence>
<evidence type="ECO:0000313" key="19">
    <source>
        <dbReference type="Proteomes" id="UP000001554"/>
    </source>
</evidence>
<dbReference type="PRINTS" id="PR00258">
    <property type="entry name" value="SPERACTRCPTR"/>
</dbReference>
<feature type="disulfide bond" evidence="12">
    <location>
        <begin position="312"/>
        <end position="321"/>
    </location>
</feature>
<dbReference type="KEGG" id="bfo:118405253"/>
<feature type="disulfide bond" evidence="12">
    <location>
        <begin position="274"/>
        <end position="283"/>
    </location>
</feature>
<feature type="region of interest" description="Disordered" evidence="14">
    <location>
        <begin position="1"/>
        <end position="30"/>
    </location>
</feature>
<dbReference type="Gene3D" id="3.10.250.10">
    <property type="entry name" value="SRCR-like domain"/>
    <property type="match status" value="1"/>
</dbReference>
<keyword evidence="5" id="KW-0732">Signal</keyword>
<dbReference type="AlphaFoldDB" id="A0A9J7HNK3"/>
<dbReference type="PROSITE" id="PS00022">
    <property type="entry name" value="EGF_1"/>
    <property type="match status" value="7"/>
</dbReference>
<keyword evidence="4 15" id="KW-0812">Transmembrane</keyword>
<feature type="domain" description="EGF-like" evidence="16">
    <location>
        <begin position="443"/>
        <end position="478"/>
    </location>
</feature>
<dbReference type="Gene3D" id="2.60.120.40">
    <property type="match status" value="1"/>
</dbReference>
<name>A0A9J7HNK3_BRAFL</name>